<dbReference type="GO" id="GO:0051536">
    <property type="term" value="F:iron-sulfur cluster binding"/>
    <property type="evidence" value="ECO:0007669"/>
    <property type="project" value="InterPro"/>
</dbReference>
<dbReference type="Proteomes" id="UP000663464">
    <property type="component" value="Chromosome"/>
</dbReference>
<dbReference type="Gene3D" id="1.10.1060.10">
    <property type="entry name" value="Alpha-helical ferredoxin"/>
    <property type="match status" value="1"/>
</dbReference>
<dbReference type="EMBL" id="SWOY01000002">
    <property type="protein sequence ID" value="NFG16794.1"/>
    <property type="molecule type" value="Genomic_DNA"/>
</dbReference>
<protein>
    <submittedName>
        <fullName evidence="3">FAD-binding protein</fullName>
    </submittedName>
    <submittedName>
        <fullName evidence="4">FAD-dependent oxidoreductase</fullName>
    </submittedName>
</protein>
<evidence type="ECO:0000313" key="3">
    <source>
        <dbReference type="EMBL" id="NFG16794.1"/>
    </source>
</evidence>
<dbReference type="PRINTS" id="PR00419">
    <property type="entry name" value="ADXRDTASE"/>
</dbReference>
<dbReference type="GO" id="GO:0016491">
    <property type="term" value="F:oxidoreductase activity"/>
    <property type="evidence" value="ECO:0007669"/>
    <property type="project" value="InterPro"/>
</dbReference>
<proteinExistence type="predicted"/>
<dbReference type="SUPFAM" id="SSF51971">
    <property type="entry name" value="Nucleotide-binding domain"/>
    <property type="match status" value="1"/>
</dbReference>
<name>A0A0A2HCF8_CLOBO</name>
<dbReference type="EMBL" id="CP069280">
    <property type="protein sequence ID" value="QRI52725.1"/>
    <property type="molecule type" value="Genomic_DNA"/>
</dbReference>
<dbReference type="InterPro" id="IPR009051">
    <property type="entry name" value="Helical_ferredxn"/>
</dbReference>
<reference evidence="4 6" key="1">
    <citation type="journal article" date="2014" name="J. Infect. Dis.">
        <title>Molecular characterization of a novel botulinum neurotoxin type H gene.</title>
        <authorList>
            <person name="Dover N."/>
            <person name="Barash J.R."/>
            <person name="Hill K.K."/>
            <person name="Xie G."/>
            <person name="Arnon S.S."/>
        </authorList>
    </citation>
    <scope>NUCLEOTIDE SEQUENCE [LARGE SCALE GENOMIC DNA]</scope>
    <source>
        <strain evidence="4 6">IBCA10-7060</strain>
    </source>
</reference>
<gene>
    <name evidence="3" type="ORF">FC794_08305</name>
    <name evidence="4" type="ORF">JQS73_14970</name>
</gene>
<evidence type="ECO:0000259" key="1">
    <source>
        <dbReference type="Pfam" id="PF07992"/>
    </source>
</evidence>
<dbReference type="PANTHER" id="PTHR42783">
    <property type="entry name" value="GLUTAMATE SYNTHASE [NADPH] SMALL CHAIN"/>
    <property type="match status" value="1"/>
</dbReference>
<evidence type="ECO:0000313" key="6">
    <source>
        <dbReference type="Proteomes" id="UP000663464"/>
    </source>
</evidence>
<dbReference type="AlphaFoldDB" id="A0A0A2HCF8"/>
<sequence>MENKLTYMKEREEVFTPLLAIEEASRCLLCHDAPCTKACPAGTNPGKFIRSLRFRNFNGAVATIRENNILGGVCARVCPTDKYCEGACSRCGIDKPIQIGRLQRYLADYEQLTGIKILEAVQATKEKVAIIGSGPSGLAAAAQLALEGYKVTVFEVKNQLGGWLTYGIPEDRLPQKVVENEIGYIKNLGVHFRTNCKVGRDVSIDDLREEGFKAFLVAVGMQKSKDTEVKGNNLEGVVAGTNFLAEAKTSKGKVKVGSKVIVIGGGDVAMDCAVTAKLLGSEDVKIVYRRTIERMPADRKEIAYTQDLNIPIFTGLKPAEIVGQSGKVARFKATGMFDDSELNLPADMIIFAIGQEAEEIKELKEAVKEVAATKEVTTVEFNEKGTIKTIDYSTNIEGIFASGDIIEGDKTVVNAVKEGKEAAKAIVKYLLSKKEGVR</sequence>
<accession>A0A0A2HCF8</accession>
<dbReference type="SUPFAM" id="SSF46548">
    <property type="entry name" value="alpha-helical ferredoxin"/>
    <property type="match status" value="1"/>
</dbReference>
<feature type="domain" description="FAD/NAD(P)-binding" evidence="1">
    <location>
        <begin position="127"/>
        <end position="419"/>
    </location>
</feature>
<dbReference type="Gene3D" id="3.50.50.60">
    <property type="entry name" value="FAD/NAD(P)-binding domain"/>
    <property type="match status" value="2"/>
</dbReference>
<dbReference type="InterPro" id="IPR023753">
    <property type="entry name" value="FAD/NAD-binding_dom"/>
</dbReference>
<organism evidence="3 5">
    <name type="scientific">Clostridium botulinum</name>
    <dbReference type="NCBI Taxonomy" id="1491"/>
    <lineage>
        <taxon>Bacteria</taxon>
        <taxon>Bacillati</taxon>
        <taxon>Bacillota</taxon>
        <taxon>Clostridia</taxon>
        <taxon>Eubacteriales</taxon>
        <taxon>Clostridiaceae</taxon>
        <taxon>Clostridium</taxon>
    </lineage>
</organism>
<evidence type="ECO:0000259" key="2">
    <source>
        <dbReference type="Pfam" id="PF14691"/>
    </source>
</evidence>
<dbReference type="PANTHER" id="PTHR42783:SF3">
    <property type="entry name" value="GLUTAMATE SYNTHASE [NADPH] SMALL CHAIN-RELATED"/>
    <property type="match status" value="1"/>
</dbReference>
<dbReference type="InterPro" id="IPR036188">
    <property type="entry name" value="FAD/NAD-bd_sf"/>
</dbReference>
<dbReference type="Pfam" id="PF07992">
    <property type="entry name" value="Pyr_redox_2"/>
    <property type="match status" value="1"/>
</dbReference>
<evidence type="ECO:0000313" key="4">
    <source>
        <dbReference type="EMBL" id="QRI52725.1"/>
    </source>
</evidence>
<dbReference type="Proteomes" id="UP000478995">
    <property type="component" value="Unassembled WGS sequence"/>
</dbReference>
<evidence type="ECO:0000313" key="5">
    <source>
        <dbReference type="Proteomes" id="UP000478995"/>
    </source>
</evidence>
<feature type="domain" description="Dihydroprymidine dehydrogenase" evidence="2">
    <location>
        <begin position="7"/>
        <end position="111"/>
    </location>
</feature>
<dbReference type="InterPro" id="IPR028261">
    <property type="entry name" value="DPD_II"/>
</dbReference>
<dbReference type="RefSeq" id="WP_012704572.1">
    <property type="nucleotide sequence ID" value="NZ_CP013296.1"/>
</dbReference>
<dbReference type="Pfam" id="PF14691">
    <property type="entry name" value="Fer4_20"/>
    <property type="match status" value="1"/>
</dbReference>
<reference evidence="3 5" key="2">
    <citation type="submission" date="2019-04" db="EMBL/GenBank/DDBJ databases">
        <title>Genome sequencing of Clostridium botulinum Groups I-IV and Clostridium butyricum.</title>
        <authorList>
            <person name="Brunt J."/>
            <person name="Van Vliet A.H.M."/>
            <person name="Stringer S.C."/>
            <person name="Carter A.T."/>
            <person name="Peck M.W."/>
        </authorList>
    </citation>
    <scope>NUCLEOTIDE SEQUENCE [LARGE SCALE GENOMIC DNA]</scope>
    <source>
        <strain evidence="3 5">IFR 18/037</strain>
    </source>
</reference>
<reference evidence="4" key="3">
    <citation type="submission" date="2021-02" db="EMBL/GenBank/DDBJ databases">
        <authorList>
            <person name="Dover N."/>
            <person name="Barash J.R."/>
            <person name="Bell J.M."/>
            <person name="Sylvester M.D."/>
            <person name="Arnon S."/>
        </authorList>
    </citation>
    <scope>NUCLEOTIDE SEQUENCE</scope>
    <source>
        <strain evidence="4">IBCA10-7060</strain>
    </source>
</reference>